<evidence type="ECO:0000313" key="2">
    <source>
        <dbReference type="Proteomes" id="UP000014680"/>
    </source>
</evidence>
<protein>
    <submittedName>
        <fullName evidence="1">Uncharacterized protein</fullName>
    </submittedName>
</protein>
<reference evidence="1 2" key="1">
    <citation type="submission" date="2012-10" db="EMBL/GenBank/DDBJ databases">
        <authorList>
            <person name="Zafar N."/>
            <person name="Inman J."/>
            <person name="Hall N."/>
            <person name="Lorenzi H."/>
            <person name="Caler E."/>
        </authorList>
    </citation>
    <scope>NUCLEOTIDE SEQUENCE [LARGE SCALE GENOMIC DNA]</scope>
    <source>
        <strain evidence="1 2">IP1</strain>
    </source>
</reference>
<dbReference type="AlphaFoldDB" id="A0A0A1U4V6"/>
<evidence type="ECO:0000313" key="1">
    <source>
        <dbReference type="EMBL" id="ELP86775.1"/>
    </source>
</evidence>
<dbReference type="KEGG" id="eiv:EIN_527940"/>
<proteinExistence type="predicted"/>
<dbReference type="GeneID" id="14885751"/>
<gene>
    <name evidence="1" type="ORF">EIN_527940</name>
</gene>
<dbReference type="Proteomes" id="UP000014680">
    <property type="component" value="Unassembled WGS sequence"/>
</dbReference>
<keyword evidence="2" id="KW-1185">Reference proteome</keyword>
<organism evidence="1 2">
    <name type="scientific">Entamoeba invadens IP1</name>
    <dbReference type="NCBI Taxonomy" id="370355"/>
    <lineage>
        <taxon>Eukaryota</taxon>
        <taxon>Amoebozoa</taxon>
        <taxon>Evosea</taxon>
        <taxon>Archamoebae</taxon>
        <taxon>Mastigamoebida</taxon>
        <taxon>Entamoebidae</taxon>
        <taxon>Entamoeba</taxon>
    </lineage>
</organism>
<dbReference type="VEuPathDB" id="AmoebaDB:EIN_527940"/>
<name>A0A0A1U4V6_ENTIV</name>
<accession>A0A0A1U4V6</accession>
<sequence>MNFPIFSELPPLKNNVPTPLTSRTSQLAFRIPPIYDQTASIPVVDAKPPLPSKFKNTKLKNQQKKKLSQRKKDSISYIDCFEDCAKPMPKPKESNYRIKVTSDIFYSLNFLENRNSNTCPPLQQRDTQTDSQRKIETLVHALPSLAELGGQHHQRANDFATMEKLKPKIIELKQHKHIPKPSQNTFKDKPQQEIPTKTVPFRSFGQKAQDMYDKIRHNEVVEVLKIWENEEKGKKSDWVIVDLLLLRNVAKLGIGEGVFELSKEDQIKYFFYRKGVVNEEEMLKILLERVEHLRVRINAFERK</sequence>
<dbReference type="EMBL" id="KB206930">
    <property type="protein sequence ID" value="ELP86775.1"/>
    <property type="molecule type" value="Genomic_DNA"/>
</dbReference>
<dbReference type="RefSeq" id="XP_004253546.1">
    <property type="nucleotide sequence ID" value="XM_004253498.1"/>
</dbReference>